<dbReference type="EMBL" id="JANPWB010000013">
    <property type="protein sequence ID" value="KAJ1109794.1"/>
    <property type="molecule type" value="Genomic_DNA"/>
</dbReference>
<proteinExistence type="predicted"/>
<organism evidence="1 2">
    <name type="scientific">Pleurodeles waltl</name>
    <name type="common">Iberian ribbed newt</name>
    <dbReference type="NCBI Taxonomy" id="8319"/>
    <lineage>
        <taxon>Eukaryota</taxon>
        <taxon>Metazoa</taxon>
        <taxon>Chordata</taxon>
        <taxon>Craniata</taxon>
        <taxon>Vertebrata</taxon>
        <taxon>Euteleostomi</taxon>
        <taxon>Amphibia</taxon>
        <taxon>Batrachia</taxon>
        <taxon>Caudata</taxon>
        <taxon>Salamandroidea</taxon>
        <taxon>Salamandridae</taxon>
        <taxon>Pleurodelinae</taxon>
        <taxon>Pleurodeles</taxon>
    </lineage>
</organism>
<protein>
    <submittedName>
        <fullName evidence="1">Uncharacterized protein</fullName>
    </submittedName>
</protein>
<gene>
    <name evidence="1" type="ORF">NDU88_007152</name>
</gene>
<comment type="caution">
    <text evidence="1">The sequence shown here is derived from an EMBL/GenBank/DDBJ whole genome shotgun (WGS) entry which is preliminary data.</text>
</comment>
<name>A0AAV7N3H7_PLEWA</name>
<keyword evidence="2" id="KW-1185">Reference proteome</keyword>
<evidence type="ECO:0000313" key="2">
    <source>
        <dbReference type="Proteomes" id="UP001066276"/>
    </source>
</evidence>
<dbReference type="Proteomes" id="UP001066276">
    <property type="component" value="Chromosome 9"/>
</dbReference>
<reference evidence="1" key="1">
    <citation type="journal article" date="2022" name="bioRxiv">
        <title>Sequencing and chromosome-scale assembly of the giantPleurodeles waltlgenome.</title>
        <authorList>
            <person name="Brown T."/>
            <person name="Elewa A."/>
            <person name="Iarovenko S."/>
            <person name="Subramanian E."/>
            <person name="Araus A.J."/>
            <person name="Petzold A."/>
            <person name="Susuki M."/>
            <person name="Suzuki K.-i.T."/>
            <person name="Hayashi T."/>
            <person name="Toyoda A."/>
            <person name="Oliveira C."/>
            <person name="Osipova E."/>
            <person name="Leigh N.D."/>
            <person name="Simon A."/>
            <person name="Yun M.H."/>
        </authorList>
    </citation>
    <scope>NUCLEOTIDE SEQUENCE</scope>
    <source>
        <strain evidence="1">20211129_DDA</strain>
        <tissue evidence="1">Liver</tissue>
    </source>
</reference>
<accession>A0AAV7N3H7</accession>
<dbReference type="AlphaFoldDB" id="A0AAV7N3H7"/>
<sequence>MATIEVRKVAVARRGVVLMAVYDASSFGIIHAVCEELRAPRTGLCAPPGPSGCCWSAALGRCSPQAPRGLDCPAERDFSVQ</sequence>
<evidence type="ECO:0000313" key="1">
    <source>
        <dbReference type="EMBL" id="KAJ1109794.1"/>
    </source>
</evidence>